<keyword evidence="1" id="KW-0805">Transcription regulation</keyword>
<evidence type="ECO:0000256" key="1">
    <source>
        <dbReference type="ARBA" id="ARBA00023015"/>
    </source>
</evidence>
<evidence type="ECO:0000313" key="5">
    <source>
        <dbReference type="Proteomes" id="UP000478463"/>
    </source>
</evidence>
<dbReference type="InterPro" id="IPR010982">
    <property type="entry name" value="Lambda_DNA-bd_dom_sf"/>
</dbReference>
<sequence>MNERKVKLGLKIRQARVAQGLSQRRFALMVGLGQAYVSDVESGQCNIGFENLCKIADGLDINLIELVEGL</sequence>
<keyword evidence="2" id="KW-0238">DNA-binding</keyword>
<dbReference type="CDD" id="cd00093">
    <property type="entry name" value="HTH_XRE"/>
    <property type="match status" value="1"/>
</dbReference>
<dbReference type="InterPro" id="IPR050807">
    <property type="entry name" value="TransReg_Diox_bact_type"/>
</dbReference>
<dbReference type="GO" id="GO:0005829">
    <property type="term" value="C:cytosol"/>
    <property type="evidence" value="ECO:0007669"/>
    <property type="project" value="TreeGrafter"/>
</dbReference>
<dbReference type="KEGG" id="egd:GS424_009305"/>
<name>A0A6L7IT44_9ACTN</name>
<dbReference type="EMBL" id="CP063310">
    <property type="protein sequence ID" value="QOS69999.1"/>
    <property type="molecule type" value="Genomic_DNA"/>
</dbReference>
<proteinExistence type="predicted"/>
<organism evidence="4 5">
    <name type="scientific">Eggerthella guodeyinii</name>
    <dbReference type="NCBI Taxonomy" id="2690837"/>
    <lineage>
        <taxon>Bacteria</taxon>
        <taxon>Bacillati</taxon>
        <taxon>Actinomycetota</taxon>
        <taxon>Coriobacteriia</taxon>
        <taxon>Eggerthellales</taxon>
        <taxon>Eggerthellaceae</taxon>
        <taxon>Eggerthella</taxon>
    </lineage>
</organism>
<reference evidence="4 5" key="1">
    <citation type="submission" date="2020-10" db="EMBL/GenBank/DDBJ databases">
        <title>Eggerthella sp. nov., isolated from human feces.</title>
        <authorList>
            <person name="Yajun G."/>
        </authorList>
    </citation>
    <scope>NUCLEOTIDE SEQUENCE [LARGE SCALE GENOMIC DNA]</scope>
    <source>
        <strain evidence="4 5">HF-1101</strain>
    </source>
</reference>
<accession>A0A6L7IT44</accession>
<evidence type="ECO:0000256" key="3">
    <source>
        <dbReference type="ARBA" id="ARBA00023163"/>
    </source>
</evidence>
<dbReference type="GO" id="GO:0003700">
    <property type="term" value="F:DNA-binding transcription factor activity"/>
    <property type="evidence" value="ECO:0007669"/>
    <property type="project" value="TreeGrafter"/>
</dbReference>
<dbReference type="Proteomes" id="UP000478463">
    <property type="component" value="Chromosome"/>
</dbReference>
<gene>
    <name evidence="4" type="ORF">GS424_009305</name>
</gene>
<keyword evidence="3" id="KW-0804">Transcription</keyword>
<dbReference type="PANTHER" id="PTHR46797:SF23">
    <property type="entry name" value="HTH-TYPE TRANSCRIPTIONAL REGULATOR SUTR"/>
    <property type="match status" value="1"/>
</dbReference>
<dbReference type="SMART" id="SM00530">
    <property type="entry name" value="HTH_XRE"/>
    <property type="match status" value="1"/>
</dbReference>
<dbReference type="Gene3D" id="1.10.260.40">
    <property type="entry name" value="lambda repressor-like DNA-binding domains"/>
    <property type="match status" value="1"/>
</dbReference>
<dbReference type="PANTHER" id="PTHR46797">
    <property type="entry name" value="HTH-TYPE TRANSCRIPTIONAL REGULATOR"/>
    <property type="match status" value="1"/>
</dbReference>
<dbReference type="GO" id="GO:0003677">
    <property type="term" value="F:DNA binding"/>
    <property type="evidence" value="ECO:0007669"/>
    <property type="project" value="UniProtKB-KW"/>
</dbReference>
<evidence type="ECO:0000256" key="2">
    <source>
        <dbReference type="ARBA" id="ARBA00023125"/>
    </source>
</evidence>
<evidence type="ECO:0000313" key="4">
    <source>
        <dbReference type="EMBL" id="QOS69999.1"/>
    </source>
</evidence>
<dbReference type="InterPro" id="IPR001387">
    <property type="entry name" value="Cro/C1-type_HTH"/>
</dbReference>
<dbReference type="Pfam" id="PF01381">
    <property type="entry name" value="HTH_3"/>
    <property type="match status" value="1"/>
</dbReference>
<dbReference type="PROSITE" id="PS50943">
    <property type="entry name" value="HTH_CROC1"/>
    <property type="match status" value="1"/>
</dbReference>
<protein>
    <submittedName>
        <fullName evidence="4">Helix-turn-helix transcriptional regulator</fullName>
    </submittedName>
</protein>
<dbReference type="AlphaFoldDB" id="A0A6L7IT44"/>
<dbReference type="SUPFAM" id="SSF47413">
    <property type="entry name" value="lambda repressor-like DNA-binding domains"/>
    <property type="match status" value="1"/>
</dbReference>